<reference evidence="1" key="1">
    <citation type="submission" date="2018-02" db="EMBL/GenBank/DDBJ databases">
        <title>Rhizophora mucronata_Transcriptome.</title>
        <authorList>
            <person name="Meera S.P."/>
            <person name="Sreeshan A."/>
            <person name="Augustine A."/>
        </authorList>
    </citation>
    <scope>NUCLEOTIDE SEQUENCE</scope>
    <source>
        <tissue evidence="1">Leaf</tissue>
    </source>
</reference>
<sequence length="51" mass="5752">MKKLWLDYEFSGRIVLDATIAYNSSCALKTAMLLMKEIQCKNSFGLGSFTI</sequence>
<name>A0A2P2NMG2_RHIMU</name>
<evidence type="ECO:0000313" key="1">
    <source>
        <dbReference type="EMBL" id="MBX43584.1"/>
    </source>
</evidence>
<dbReference type="EMBL" id="GGEC01063100">
    <property type="protein sequence ID" value="MBX43584.1"/>
    <property type="molecule type" value="Transcribed_RNA"/>
</dbReference>
<proteinExistence type="predicted"/>
<dbReference type="AlphaFoldDB" id="A0A2P2NMG2"/>
<accession>A0A2P2NMG2</accession>
<organism evidence="1">
    <name type="scientific">Rhizophora mucronata</name>
    <name type="common">Asiatic mangrove</name>
    <dbReference type="NCBI Taxonomy" id="61149"/>
    <lineage>
        <taxon>Eukaryota</taxon>
        <taxon>Viridiplantae</taxon>
        <taxon>Streptophyta</taxon>
        <taxon>Embryophyta</taxon>
        <taxon>Tracheophyta</taxon>
        <taxon>Spermatophyta</taxon>
        <taxon>Magnoliopsida</taxon>
        <taxon>eudicotyledons</taxon>
        <taxon>Gunneridae</taxon>
        <taxon>Pentapetalae</taxon>
        <taxon>rosids</taxon>
        <taxon>fabids</taxon>
        <taxon>Malpighiales</taxon>
        <taxon>Rhizophoraceae</taxon>
        <taxon>Rhizophora</taxon>
    </lineage>
</organism>
<protein>
    <submittedName>
        <fullName evidence="1">Uncharacterized protein</fullName>
    </submittedName>
</protein>